<dbReference type="GO" id="GO:0071164">
    <property type="term" value="F:RNA cap trimethylguanosine synthase activity"/>
    <property type="evidence" value="ECO:0007669"/>
    <property type="project" value="TreeGrafter"/>
</dbReference>
<evidence type="ECO:0000256" key="7">
    <source>
        <dbReference type="ARBA" id="ARBA00049790"/>
    </source>
</evidence>
<dbReference type="PANTHER" id="PTHR14741:SF32">
    <property type="entry name" value="TRIMETHYLGUANOSINE SYNTHASE"/>
    <property type="match status" value="1"/>
</dbReference>
<dbReference type="CDD" id="cd02440">
    <property type="entry name" value="AdoMet_MTases"/>
    <property type="match status" value="1"/>
</dbReference>
<dbReference type="eggNOG" id="KOG2730">
    <property type="taxonomic scope" value="Eukaryota"/>
</dbReference>
<keyword evidence="10" id="KW-1185">Reference proteome</keyword>
<dbReference type="InterPro" id="IPR029063">
    <property type="entry name" value="SAM-dependent_MTases_sf"/>
</dbReference>
<dbReference type="GO" id="GO:0017126">
    <property type="term" value="P:nucleologenesis"/>
    <property type="evidence" value="ECO:0007669"/>
    <property type="project" value="EnsemblFungi"/>
</dbReference>
<accession>J7RBJ7</accession>
<dbReference type="STRING" id="1071383.J7RBJ7"/>
<feature type="compositionally biased region" description="Polar residues" evidence="8">
    <location>
        <begin position="278"/>
        <end position="288"/>
    </location>
</feature>
<dbReference type="EMBL" id="HE978323">
    <property type="protein sequence ID" value="CCK72255.1"/>
    <property type="molecule type" value="Genomic_DNA"/>
</dbReference>
<protein>
    <recommendedName>
        <fullName evidence="1">Trimethylguanosine synthase</fullName>
    </recommendedName>
    <alternativeName>
        <fullName evidence="7">Cap-specific guanine-N(2) methyltransferase</fullName>
    </alternativeName>
</protein>
<dbReference type="GO" id="GO:0032210">
    <property type="term" value="P:regulation of telomere maintenance via telomerase"/>
    <property type="evidence" value="ECO:0007669"/>
    <property type="project" value="EnsemblFungi"/>
</dbReference>
<gene>
    <name evidence="9" type="primary">KNAG0J01740</name>
    <name evidence="9" type="ordered locus">KNAG_0J01740</name>
</gene>
<dbReference type="GO" id="GO:0008033">
    <property type="term" value="P:tRNA processing"/>
    <property type="evidence" value="ECO:0007669"/>
    <property type="project" value="EnsemblFungi"/>
</dbReference>
<evidence type="ECO:0000256" key="6">
    <source>
        <dbReference type="ARBA" id="ARBA00049075"/>
    </source>
</evidence>
<organism evidence="9 10">
    <name type="scientific">Huiozyma naganishii (strain ATCC MYA-139 / BCRC 22969 / CBS 8797 / KCTC 17520 / NBRC 10181 / NCYC 3082 / Yp74L-3)</name>
    <name type="common">Yeast</name>
    <name type="synonym">Kazachstania naganishii</name>
    <dbReference type="NCBI Taxonomy" id="1071383"/>
    <lineage>
        <taxon>Eukaryota</taxon>
        <taxon>Fungi</taxon>
        <taxon>Dikarya</taxon>
        <taxon>Ascomycota</taxon>
        <taxon>Saccharomycotina</taxon>
        <taxon>Saccharomycetes</taxon>
        <taxon>Saccharomycetales</taxon>
        <taxon>Saccharomycetaceae</taxon>
        <taxon>Huiozyma</taxon>
    </lineage>
</organism>
<dbReference type="InterPro" id="IPR019012">
    <property type="entry name" value="RNA_cap_Gua-N2-MeTrfase"/>
</dbReference>
<evidence type="ECO:0000256" key="1">
    <source>
        <dbReference type="ARBA" id="ARBA00018517"/>
    </source>
</evidence>
<dbReference type="OMA" id="KALCIYY"/>
<name>J7RBJ7_HUIN7</name>
<sequence>MGKKVIHAAHFERSLKKRSPKRFQRLKPDLENETFKVISNRKLKNPKLFKYWKNRVRIFSKIHENNIHLTEALWFSVTPESISKFVAQFAKSCLPDARCILDVCCGGGGNTIQFAQLFPRVIGVDNDLSHLYCCVMNCRAYNVEKSVWLKYGPWNSDISLGKDVTVDCIFSSPPWGGPEYLHADKYDLEKSLQPGGITYLLRSFAKFTQNIILFLPRNSNLQQIASSTRSVFGPLAKCKVLYVKDNGYLKGIMCMWGAPFLNYNTASSDEEPSDEPKSVTQPAGNTSELYDING</sequence>
<evidence type="ECO:0000313" key="9">
    <source>
        <dbReference type="EMBL" id="CCK72255.1"/>
    </source>
</evidence>
<comment type="catalytic activity">
    <reaction evidence="3">
        <text>a 5'-end (N(2),N(7)-dimethyl 5'-triphosphoguanosine)-ribonucleoside in snoRNA + S-adenosyl-L-methionine = a 5'-end (N(2),N(2),N(7)-trimethyl 5'-triphosphoguanosine)-ribonucleoside in snoRNA + S-adenosyl-L-homocysteine + H(+)</text>
        <dbReference type="Rhea" id="RHEA:78507"/>
        <dbReference type="Rhea" id="RHEA-COMP:19088"/>
        <dbReference type="Rhea" id="RHEA-COMP:19090"/>
        <dbReference type="ChEBI" id="CHEBI:15378"/>
        <dbReference type="ChEBI" id="CHEBI:57856"/>
        <dbReference type="ChEBI" id="CHEBI:59789"/>
        <dbReference type="ChEBI" id="CHEBI:167623"/>
        <dbReference type="ChEBI" id="CHEBI:172880"/>
    </reaction>
    <physiologicalReaction direction="left-to-right" evidence="3">
        <dbReference type="Rhea" id="RHEA:78508"/>
    </physiologicalReaction>
</comment>
<dbReference type="PANTHER" id="PTHR14741">
    <property type="entry name" value="S-ADENOSYLMETHIONINE-DEPENDENT METHYLTRANSFERASE RELATED"/>
    <property type="match status" value="1"/>
</dbReference>
<dbReference type="RefSeq" id="XP_022466500.1">
    <property type="nucleotide sequence ID" value="XM_022610178.1"/>
</dbReference>
<comment type="catalytic activity">
    <reaction evidence="4">
        <text>a 5'-end (N(7)-methyl 5'-triphosphoguanosine)-ribonucleoside in snoRNA + S-adenosyl-L-methionine = a 5'-end (N(2),N(7)-dimethyl 5'-triphosphoguanosine)-ribonucleoside in snoRNA + S-adenosyl-L-homocysteine + H(+)</text>
        <dbReference type="Rhea" id="RHEA:78475"/>
        <dbReference type="Rhea" id="RHEA-COMP:19086"/>
        <dbReference type="Rhea" id="RHEA-COMP:19088"/>
        <dbReference type="ChEBI" id="CHEBI:15378"/>
        <dbReference type="ChEBI" id="CHEBI:57856"/>
        <dbReference type="ChEBI" id="CHEBI:59789"/>
        <dbReference type="ChEBI" id="CHEBI:156461"/>
        <dbReference type="ChEBI" id="CHEBI:172880"/>
    </reaction>
    <physiologicalReaction direction="left-to-right" evidence="4">
        <dbReference type="Rhea" id="RHEA:78476"/>
    </physiologicalReaction>
</comment>
<proteinExistence type="inferred from homology"/>
<reference evidence="10" key="2">
    <citation type="submission" date="2012-08" db="EMBL/GenBank/DDBJ databases">
        <title>Genome sequence of Kazachstania naganishii.</title>
        <authorList>
            <person name="Gordon J.L."/>
            <person name="Armisen D."/>
            <person name="Proux-Wera E."/>
            <person name="OhEigeartaigh S.S."/>
            <person name="Byrne K.P."/>
            <person name="Wolfe K.H."/>
        </authorList>
    </citation>
    <scope>NUCLEOTIDE SEQUENCE [LARGE SCALE GENOMIC DNA]</scope>
    <source>
        <strain evidence="10">ATCC MYA-139 / BCRC 22969 / CBS 8797 / CCRC 22969 / KCTC 17520 / NBRC 10181 / NCYC 3082</strain>
    </source>
</reference>
<evidence type="ECO:0000256" key="5">
    <source>
        <dbReference type="ARBA" id="ARBA00048763"/>
    </source>
</evidence>
<comment type="catalytic activity">
    <reaction evidence="6">
        <text>a 5'-end (N(7)-methyl 5'-triphosphoguanosine)-ribonucleoside in snRNA + S-adenosyl-L-methionine = a 5'-end (N(2),N(7)-dimethyl 5'-triphosphoguanosine)-ribonucleoside in snRNA + S-adenosyl-L-homocysteine + H(+)</text>
        <dbReference type="Rhea" id="RHEA:78471"/>
        <dbReference type="Rhea" id="RHEA-COMP:19085"/>
        <dbReference type="Rhea" id="RHEA-COMP:19087"/>
        <dbReference type="ChEBI" id="CHEBI:15378"/>
        <dbReference type="ChEBI" id="CHEBI:57856"/>
        <dbReference type="ChEBI" id="CHEBI:59789"/>
        <dbReference type="ChEBI" id="CHEBI:156461"/>
        <dbReference type="ChEBI" id="CHEBI:172880"/>
    </reaction>
    <physiologicalReaction direction="left-to-right" evidence="6">
        <dbReference type="Rhea" id="RHEA:78472"/>
    </physiologicalReaction>
</comment>
<dbReference type="GO" id="GO:0051321">
    <property type="term" value="P:meiotic cell cycle"/>
    <property type="evidence" value="ECO:0007669"/>
    <property type="project" value="EnsemblFungi"/>
</dbReference>
<comment type="catalytic activity">
    <reaction evidence="5">
        <text>a 5'-end (N(2),N(7)-dimethyl 5'-triphosphoguanosine)-ribonucleoside in snRNA + S-adenosyl-L-methionine = a 5'-end (N(2),N(2),N(7)-trimethyl 5'-triphosphoguanosine)-ribonucleoside in snRNA + S-adenosyl-L-homocysteine + H(+)</text>
        <dbReference type="Rhea" id="RHEA:78479"/>
        <dbReference type="Rhea" id="RHEA-COMP:19087"/>
        <dbReference type="Rhea" id="RHEA-COMP:19089"/>
        <dbReference type="ChEBI" id="CHEBI:15378"/>
        <dbReference type="ChEBI" id="CHEBI:57856"/>
        <dbReference type="ChEBI" id="CHEBI:59789"/>
        <dbReference type="ChEBI" id="CHEBI:167623"/>
        <dbReference type="ChEBI" id="CHEBI:172880"/>
    </reaction>
    <physiologicalReaction direction="left-to-right" evidence="5">
        <dbReference type="Rhea" id="RHEA:78480"/>
    </physiologicalReaction>
</comment>
<evidence type="ECO:0000256" key="8">
    <source>
        <dbReference type="SAM" id="MobiDB-lite"/>
    </source>
</evidence>
<dbReference type="Proteomes" id="UP000006310">
    <property type="component" value="Chromosome 10"/>
</dbReference>
<dbReference type="OrthoDB" id="194443at2759"/>
<dbReference type="AlphaFoldDB" id="J7RBJ7"/>
<dbReference type="SUPFAM" id="SSF53335">
    <property type="entry name" value="S-adenosyl-L-methionine-dependent methyltransferases"/>
    <property type="match status" value="1"/>
</dbReference>
<dbReference type="GeneID" id="34528010"/>
<feature type="region of interest" description="Disordered" evidence="8">
    <location>
        <begin position="266"/>
        <end position="294"/>
    </location>
</feature>
<dbReference type="GO" id="GO:0005730">
    <property type="term" value="C:nucleolus"/>
    <property type="evidence" value="ECO:0007669"/>
    <property type="project" value="EnsemblFungi"/>
</dbReference>
<dbReference type="Pfam" id="PF09445">
    <property type="entry name" value="Methyltransf_15"/>
    <property type="match status" value="1"/>
</dbReference>
<dbReference type="HOGENOM" id="CLU_029658_2_0_1"/>
<evidence type="ECO:0000313" key="10">
    <source>
        <dbReference type="Proteomes" id="UP000006310"/>
    </source>
</evidence>
<reference evidence="9 10" key="1">
    <citation type="journal article" date="2011" name="Proc. Natl. Acad. Sci. U.S.A.">
        <title>Evolutionary erosion of yeast sex chromosomes by mating-type switching accidents.</title>
        <authorList>
            <person name="Gordon J.L."/>
            <person name="Armisen D."/>
            <person name="Proux-Wera E."/>
            <person name="Oheigeartaigh S.S."/>
            <person name="Byrne K.P."/>
            <person name="Wolfe K.H."/>
        </authorList>
    </citation>
    <scope>NUCLEOTIDE SEQUENCE [LARGE SCALE GENOMIC DNA]</scope>
    <source>
        <strain evidence="10">ATCC MYA-139 / BCRC 22969 / CBS 8797 / CCRC 22969 / KCTC 17520 / NBRC 10181 / NCYC 3082</strain>
    </source>
</reference>
<dbReference type="KEGG" id="kng:KNAG_0J01740"/>
<dbReference type="Gene3D" id="3.40.50.150">
    <property type="entry name" value="Vaccinia Virus protein VP39"/>
    <property type="match status" value="1"/>
</dbReference>
<evidence type="ECO:0000256" key="2">
    <source>
        <dbReference type="ARBA" id="ARBA00025783"/>
    </source>
</evidence>
<evidence type="ECO:0000256" key="3">
    <source>
        <dbReference type="ARBA" id="ARBA00047418"/>
    </source>
</evidence>
<evidence type="ECO:0000256" key="4">
    <source>
        <dbReference type="ARBA" id="ARBA00048740"/>
    </source>
</evidence>
<comment type="similarity">
    <text evidence="2">Belongs to the methyltransferase superfamily. Trimethylguanosine synthase family.</text>
</comment>